<dbReference type="EMBL" id="BAOS01000001">
    <property type="protein sequence ID" value="GAX59128.1"/>
    <property type="molecule type" value="Genomic_DNA"/>
</dbReference>
<proteinExistence type="predicted"/>
<dbReference type="RefSeq" id="WP_133111553.1">
    <property type="nucleotide sequence ID" value="NZ_BAOS01000001.1"/>
</dbReference>
<keyword evidence="1" id="KW-0436">Ligase</keyword>
<dbReference type="OrthoDB" id="9801336at2"/>
<comment type="caution">
    <text evidence="1">The sequence shown here is derived from an EMBL/GenBank/DDBJ whole genome shotgun (WGS) entry which is preliminary data.</text>
</comment>
<dbReference type="GO" id="GO:0016874">
    <property type="term" value="F:ligase activity"/>
    <property type="evidence" value="ECO:0007669"/>
    <property type="project" value="UniProtKB-KW"/>
</dbReference>
<sequence>MKNKPIVLALCTFLSLWMVVTYLYADESIDTLEHASDVSIGKDLKEFFTNINGKLKLNLFDHFHNGEQEETGEQDTDRYRFEFDLNLDITGSIGDSITYSVIPRFRFDNVSWATGVIDEPNETDVDRFMLNVNEAFLTYSTDRFDISFGKMIYEWGTADGYNPTNNINSFDFTDIPTAEKIGLPSVSLNYSHDLFNANLVFAPLFSSSRLPDTDNRWVGDITDALENSSGATVTVIPGSEKSPVNNIDNSQFAIRISTSTLLEGWDFSLSYYDGIQQVGVLRSDLDLSTLLLGLPPRLTLFRDYPHCREYGFDFSTTFNSLEIHGEVAGHMTDGDKMDDDYVEYVAGINYTFYDILFGFLEEAMVVLEYAGEAIFDEKISNNEFSGSGDYFRPFKNSVLANINFKFSENTKFKVSGAINLGDDDSYIRPLFSHKLFENTKCEAGVDIISGHKDTFFGRWRQNDRLFIMFTQYF</sequence>
<reference evidence="2" key="1">
    <citation type="journal article" date="2017" name="Environ. Microbiol. Rep.">
        <title>Genetic Diversity of Marine Anaerobic Ammonium-Oxidizing Bacteria as Revealed by Genomic and Proteomic Analyses of 'Candidatus Scalindua japonica'.</title>
        <authorList>
            <person name="Oshiki M."/>
            <person name="Mizuto K."/>
            <person name="Kimura Z."/>
            <person name="Kindaichi T."/>
            <person name="Satoh H."/>
            <person name="Okabe S."/>
        </authorList>
    </citation>
    <scope>NUCLEOTIDE SEQUENCE [LARGE SCALE GENOMIC DNA]</scope>
    <source>
        <strain evidence="2">husup-a2</strain>
    </source>
</reference>
<dbReference type="Proteomes" id="UP000218542">
    <property type="component" value="Unassembled WGS sequence"/>
</dbReference>
<evidence type="ECO:0000313" key="1">
    <source>
        <dbReference type="EMBL" id="GAX59128.1"/>
    </source>
</evidence>
<dbReference type="AlphaFoldDB" id="A0A286TTD3"/>
<keyword evidence="2" id="KW-1185">Reference proteome</keyword>
<organism evidence="1 2">
    <name type="scientific">Candidatus Scalindua japonica</name>
    <dbReference type="NCBI Taxonomy" id="1284222"/>
    <lineage>
        <taxon>Bacteria</taxon>
        <taxon>Pseudomonadati</taxon>
        <taxon>Planctomycetota</taxon>
        <taxon>Candidatus Brocadiia</taxon>
        <taxon>Candidatus Brocadiales</taxon>
        <taxon>Candidatus Scalinduaceae</taxon>
        <taxon>Candidatus Scalindua</taxon>
    </lineage>
</organism>
<gene>
    <name evidence="1" type="ORF">SCALIN_C01_0059</name>
</gene>
<accession>A0A286TTD3</accession>
<protein>
    <submittedName>
        <fullName evidence="1">UDP-N-acetylmuramate-alanine ligase</fullName>
    </submittedName>
</protein>
<evidence type="ECO:0000313" key="2">
    <source>
        <dbReference type="Proteomes" id="UP000218542"/>
    </source>
</evidence>
<name>A0A286TTD3_9BACT</name>